<organism evidence="1 2">
    <name type="scientific">Hyphomonas atlantica</name>
    <dbReference type="NCBI Taxonomy" id="1280948"/>
    <lineage>
        <taxon>Bacteria</taxon>
        <taxon>Pseudomonadati</taxon>
        <taxon>Pseudomonadota</taxon>
        <taxon>Alphaproteobacteria</taxon>
        <taxon>Hyphomonadales</taxon>
        <taxon>Hyphomonadaceae</taxon>
        <taxon>Hyphomonas</taxon>
    </lineage>
</organism>
<dbReference type="PATRIC" id="fig|1280948.3.peg.1546"/>
<gene>
    <name evidence="1" type="ORF">HY36_03580</name>
</gene>
<dbReference type="AlphaFoldDB" id="A0A059E263"/>
<protein>
    <submittedName>
        <fullName evidence="1">Uncharacterized protein</fullName>
    </submittedName>
</protein>
<evidence type="ECO:0000313" key="2">
    <source>
        <dbReference type="Proteomes" id="UP000024547"/>
    </source>
</evidence>
<dbReference type="STRING" id="1280948.HY36_03580"/>
<proteinExistence type="predicted"/>
<accession>A0A059E263</accession>
<dbReference type="Proteomes" id="UP000024547">
    <property type="component" value="Unassembled WGS sequence"/>
</dbReference>
<sequence length="38" mass="4582">MNEFKDSSRLRFTSPWMWLKAAAVALRAKNRLRIDWSE</sequence>
<evidence type="ECO:0000313" key="1">
    <source>
        <dbReference type="EMBL" id="KCZ61637.1"/>
    </source>
</evidence>
<dbReference type="EMBL" id="AWFH01000012">
    <property type="protein sequence ID" value="KCZ61637.1"/>
    <property type="molecule type" value="Genomic_DNA"/>
</dbReference>
<comment type="caution">
    <text evidence="1">The sequence shown here is derived from an EMBL/GenBank/DDBJ whole genome shotgun (WGS) entry which is preliminary data.</text>
</comment>
<name>A0A059E263_9PROT</name>
<keyword evidence="2" id="KW-1185">Reference proteome</keyword>
<reference evidence="1 2" key="1">
    <citation type="journal article" date="2014" name="Antonie Van Leeuwenhoek">
        <title>Hyphomonas beringensis sp. nov. and Hyphomonas chukchiensis sp. nov., isolated from surface seawater of the Bering Sea and Chukchi Sea.</title>
        <authorList>
            <person name="Li C."/>
            <person name="Lai Q."/>
            <person name="Li G."/>
            <person name="Dong C."/>
            <person name="Wang J."/>
            <person name="Liao Y."/>
            <person name="Shao Z."/>
        </authorList>
    </citation>
    <scope>NUCLEOTIDE SEQUENCE [LARGE SCALE GENOMIC DNA]</scope>
    <source>
        <strain evidence="1 2">22II1-22F38</strain>
    </source>
</reference>